<dbReference type="PROSITE" id="PS51459">
    <property type="entry name" value="FIDO"/>
    <property type="match status" value="1"/>
</dbReference>
<evidence type="ECO:0000313" key="9">
    <source>
        <dbReference type="EMBL" id="SJM94000.1"/>
    </source>
</evidence>
<protein>
    <recommendedName>
        <fullName evidence="5">protein adenylyltransferase</fullName>
        <ecNumber evidence="5">2.7.7.108</ecNumber>
    </recommendedName>
</protein>
<organism evidence="9 10">
    <name type="scientific">Crenothrix polyspora</name>
    <dbReference type="NCBI Taxonomy" id="360316"/>
    <lineage>
        <taxon>Bacteria</taxon>
        <taxon>Pseudomonadati</taxon>
        <taxon>Pseudomonadota</taxon>
        <taxon>Gammaproteobacteria</taxon>
        <taxon>Methylococcales</taxon>
        <taxon>Crenotrichaceae</taxon>
        <taxon>Crenothrix</taxon>
    </lineage>
</organism>
<proteinExistence type="predicted"/>
<dbReference type="EC" id="2.7.7.108" evidence="5"/>
<evidence type="ECO:0000256" key="4">
    <source>
        <dbReference type="ARBA" id="ARBA00022840"/>
    </source>
</evidence>
<dbReference type="EMBL" id="FUKJ01000301">
    <property type="protein sequence ID" value="SJM94000.1"/>
    <property type="molecule type" value="Genomic_DNA"/>
</dbReference>
<name>A0A1R4HDP2_9GAMM</name>
<dbReference type="OrthoDB" id="9807853at2"/>
<dbReference type="PANTHER" id="PTHR39560:SF1">
    <property type="entry name" value="PROTEIN ADENYLYLTRANSFERASE FIC-RELATED"/>
    <property type="match status" value="1"/>
</dbReference>
<gene>
    <name evidence="9" type="primary">fic</name>
    <name evidence="9" type="ORF">CRENPOLYSF2_370074</name>
</gene>
<reference evidence="10" key="1">
    <citation type="submission" date="2017-02" db="EMBL/GenBank/DDBJ databases">
        <authorList>
            <person name="Daims H."/>
        </authorList>
    </citation>
    <scope>NUCLEOTIDE SEQUENCE [LARGE SCALE GENOMIC DNA]</scope>
</reference>
<dbReference type="PANTHER" id="PTHR39560">
    <property type="entry name" value="PROTEIN ADENYLYLTRANSFERASE FIC-RELATED"/>
    <property type="match status" value="1"/>
</dbReference>
<evidence type="ECO:0000256" key="5">
    <source>
        <dbReference type="ARBA" id="ARBA00034531"/>
    </source>
</evidence>
<accession>A0A1R4HDP2</accession>
<evidence type="ECO:0000256" key="2">
    <source>
        <dbReference type="ARBA" id="ARBA00022695"/>
    </source>
</evidence>
<dbReference type="GO" id="GO:0051302">
    <property type="term" value="P:regulation of cell division"/>
    <property type="evidence" value="ECO:0007669"/>
    <property type="project" value="TreeGrafter"/>
</dbReference>
<evidence type="ECO:0000256" key="1">
    <source>
        <dbReference type="ARBA" id="ARBA00022679"/>
    </source>
</evidence>
<keyword evidence="1" id="KW-0808">Transferase</keyword>
<dbReference type="SUPFAM" id="SSF140931">
    <property type="entry name" value="Fic-like"/>
    <property type="match status" value="1"/>
</dbReference>
<keyword evidence="2" id="KW-0548">Nucleotidyltransferase</keyword>
<evidence type="ECO:0000256" key="7">
    <source>
        <dbReference type="ARBA" id="ARBA00048696"/>
    </source>
</evidence>
<dbReference type="GO" id="GO:0070733">
    <property type="term" value="F:AMPylase activity"/>
    <property type="evidence" value="ECO:0007669"/>
    <property type="project" value="UniProtKB-EC"/>
</dbReference>
<evidence type="ECO:0000256" key="6">
    <source>
        <dbReference type="ARBA" id="ARBA00047939"/>
    </source>
</evidence>
<dbReference type="InterPro" id="IPR036597">
    <property type="entry name" value="Fido-like_dom_sf"/>
</dbReference>
<evidence type="ECO:0000259" key="8">
    <source>
        <dbReference type="PROSITE" id="PS51459"/>
    </source>
</evidence>
<dbReference type="RefSeq" id="WP_087147617.1">
    <property type="nucleotide sequence ID" value="NZ_FUKJ01000301.1"/>
</dbReference>
<dbReference type="Proteomes" id="UP000195442">
    <property type="component" value="Unassembled WGS sequence"/>
</dbReference>
<dbReference type="Gene3D" id="1.10.3290.10">
    <property type="entry name" value="Fido-like domain"/>
    <property type="match status" value="1"/>
</dbReference>
<keyword evidence="3" id="KW-0547">Nucleotide-binding</keyword>
<comment type="catalytic activity">
    <reaction evidence="7">
        <text>L-tyrosyl-[protein] + ATP = O-(5'-adenylyl)-L-tyrosyl-[protein] + diphosphate</text>
        <dbReference type="Rhea" id="RHEA:54288"/>
        <dbReference type="Rhea" id="RHEA-COMP:10136"/>
        <dbReference type="Rhea" id="RHEA-COMP:13846"/>
        <dbReference type="ChEBI" id="CHEBI:30616"/>
        <dbReference type="ChEBI" id="CHEBI:33019"/>
        <dbReference type="ChEBI" id="CHEBI:46858"/>
        <dbReference type="ChEBI" id="CHEBI:83624"/>
        <dbReference type="EC" id="2.7.7.108"/>
    </reaction>
</comment>
<sequence>MSKYCHENSPVYIQGTDIPKNKLGLEDSELLHEIEAHLLEEAYRVFIDELQTDTVFNEAYFKSLHHRTFKTLYDWAGEYRTVNMSKSGSRFCQAAYLETESKRIFTELAQDGYLKHSVNWPMERVAEKLAYYACELIALHPFYGLNGRITRLFFDLIAVYNGYEFIDYTESATTNGTGGNPYIEASIDCVQFADCAKMQAIMLRGLKHPSSTTNQHND</sequence>
<dbReference type="AlphaFoldDB" id="A0A1R4HDP2"/>
<dbReference type="GO" id="GO:0005524">
    <property type="term" value="F:ATP binding"/>
    <property type="evidence" value="ECO:0007669"/>
    <property type="project" value="UniProtKB-KW"/>
</dbReference>
<keyword evidence="4" id="KW-0067">ATP-binding</keyword>
<dbReference type="Pfam" id="PF02661">
    <property type="entry name" value="Fic"/>
    <property type="match status" value="1"/>
</dbReference>
<feature type="domain" description="Fido" evidence="8">
    <location>
        <begin position="56"/>
        <end position="204"/>
    </location>
</feature>
<comment type="catalytic activity">
    <reaction evidence="6">
        <text>L-threonyl-[protein] + ATP = 3-O-(5'-adenylyl)-L-threonyl-[protein] + diphosphate</text>
        <dbReference type="Rhea" id="RHEA:54292"/>
        <dbReference type="Rhea" id="RHEA-COMP:11060"/>
        <dbReference type="Rhea" id="RHEA-COMP:13847"/>
        <dbReference type="ChEBI" id="CHEBI:30013"/>
        <dbReference type="ChEBI" id="CHEBI:30616"/>
        <dbReference type="ChEBI" id="CHEBI:33019"/>
        <dbReference type="ChEBI" id="CHEBI:138113"/>
        <dbReference type="EC" id="2.7.7.108"/>
    </reaction>
</comment>
<keyword evidence="10" id="KW-1185">Reference proteome</keyword>
<evidence type="ECO:0000313" key="10">
    <source>
        <dbReference type="Proteomes" id="UP000195442"/>
    </source>
</evidence>
<dbReference type="InterPro" id="IPR003812">
    <property type="entry name" value="Fido"/>
</dbReference>
<evidence type="ECO:0000256" key="3">
    <source>
        <dbReference type="ARBA" id="ARBA00022741"/>
    </source>
</evidence>